<keyword evidence="4 7" id="KW-0378">Hydrolase</keyword>
<dbReference type="PANTHER" id="PTHR42891">
    <property type="entry name" value="D-GLYCERO-BETA-D-MANNO-HEPTOSE-1,7-BISPHOSPHATE 7-PHOSPHATASE"/>
    <property type="match status" value="1"/>
</dbReference>
<reference evidence="8 9" key="2">
    <citation type="submission" date="2023-12" db="EMBL/GenBank/DDBJ databases">
        <title>Description of an unclassified Opitutus bacterium of Verrucomicrobiota.</title>
        <authorList>
            <person name="Zhang D.-F."/>
        </authorList>
    </citation>
    <scope>NUCLEOTIDE SEQUENCE [LARGE SCALE GENOMIC DNA]</scope>
    <source>
        <strain evidence="8 9">WL0086</strain>
    </source>
</reference>
<evidence type="ECO:0000313" key="8">
    <source>
        <dbReference type="EMBL" id="WRQ89308.1"/>
    </source>
</evidence>
<dbReference type="InterPro" id="IPR006543">
    <property type="entry name" value="Histidinol-phos"/>
</dbReference>
<keyword evidence="2 7" id="KW-0963">Cytoplasm</keyword>
<comment type="similarity">
    <text evidence="7">Belongs to the gmhB family.</text>
</comment>
<evidence type="ECO:0000256" key="4">
    <source>
        <dbReference type="ARBA" id="ARBA00022801"/>
    </source>
</evidence>
<dbReference type="NCBIfam" id="TIGR01656">
    <property type="entry name" value="Histidinol-ppas"/>
    <property type="match status" value="1"/>
</dbReference>
<keyword evidence="5 7" id="KW-0119">Carbohydrate metabolism</keyword>
<dbReference type="PIRSF" id="PIRSF004682">
    <property type="entry name" value="GmhB"/>
    <property type="match status" value="1"/>
</dbReference>
<dbReference type="InterPro" id="IPR023214">
    <property type="entry name" value="HAD_sf"/>
</dbReference>
<comment type="subcellular location">
    <subcellularLocation>
        <location evidence="1 7">Cytoplasm</location>
    </subcellularLocation>
</comment>
<reference evidence="8 9" key="1">
    <citation type="submission" date="2021-08" db="EMBL/GenBank/DDBJ databases">
        <authorList>
            <person name="Zhang D."/>
            <person name="Zhang A."/>
            <person name="Wang L."/>
        </authorList>
    </citation>
    <scope>NUCLEOTIDE SEQUENCE [LARGE SCALE GENOMIC DNA]</scope>
    <source>
        <strain evidence="8 9">WL0086</strain>
    </source>
</reference>
<dbReference type="GO" id="GO:0016787">
    <property type="term" value="F:hydrolase activity"/>
    <property type="evidence" value="ECO:0007669"/>
    <property type="project" value="UniProtKB-KW"/>
</dbReference>
<dbReference type="CDD" id="cd07503">
    <property type="entry name" value="HAD_HisB-N"/>
    <property type="match status" value="1"/>
</dbReference>
<evidence type="ECO:0000256" key="6">
    <source>
        <dbReference type="ARBA" id="ARBA00031828"/>
    </source>
</evidence>
<evidence type="ECO:0000256" key="7">
    <source>
        <dbReference type="PIRNR" id="PIRNR004682"/>
    </source>
</evidence>
<dbReference type="EMBL" id="CP139781">
    <property type="protein sequence ID" value="WRQ89308.1"/>
    <property type="molecule type" value="Genomic_DNA"/>
</dbReference>
<evidence type="ECO:0000256" key="1">
    <source>
        <dbReference type="ARBA" id="ARBA00004496"/>
    </source>
</evidence>
<dbReference type="InterPro" id="IPR036412">
    <property type="entry name" value="HAD-like_sf"/>
</dbReference>
<dbReference type="SUPFAM" id="SSF56784">
    <property type="entry name" value="HAD-like"/>
    <property type="match status" value="1"/>
</dbReference>
<keyword evidence="3" id="KW-0479">Metal-binding</keyword>
<evidence type="ECO:0000256" key="3">
    <source>
        <dbReference type="ARBA" id="ARBA00022723"/>
    </source>
</evidence>
<dbReference type="Pfam" id="PF13242">
    <property type="entry name" value="Hydrolase_like"/>
    <property type="match status" value="1"/>
</dbReference>
<accession>A0ABZ1CCA4</accession>
<dbReference type="NCBIfam" id="TIGR01662">
    <property type="entry name" value="HAD-SF-IIIA"/>
    <property type="match status" value="1"/>
</dbReference>
<evidence type="ECO:0000256" key="2">
    <source>
        <dbReference type="ARBA" id="ARBA00022490"/>
    </source>
</evidence>
<dbReference type="Gene3D" id="3.40.50.1000">
    <property type="entry name" value="HAD superfamily/HAD-like"/>
    <property type="match status" value="1"/>
</dbReference>
<dbReference type="Proteomes" id="UP000738431">
    <property type="component" value="Chromosome"/>
</dbReference>
<dbReference type="RefSeq" id="WP_221030001.1">
    <property type="nucleotide sequence ID" value="NZ_CP139781.1"/>
</dbReference>
<proteinExistence type="inferred from homology"/>
<evidence type="ECO:0000256" key="5">
    <source>
        <dbReference type="ARBA" id="ARBA00023277"/>
    </source>
</evidence>
<gene>
    <name evidence="8" type="ORF">K1X11_007800</name>
</gene>
<dbReference type="PANTHER" id="PTHR42891:SF1">
    <property type="entry name" value="D-GLYCERO-BETA-D-MANNO-HEPTOSE-1,7-BISPHOSPHATE 7-PHOSPHATASE"/>
    <property type="match status" value="1"/>
</dbReference>
<sequence length="176" mass="19537">MKTAKAIFLDRDGTLIVDTHYLHDPAEVQLLPGVFEAIRLLREAGYLLFILTNQSGVGRGYFPLEDVHRCNARMFELLEIEASWFSATGIAPEAPDQPSRYRKPNPQFINECVDAFDLDREACWMIGDRSSDVLCGINAGIRSVFLGGCLPNDVPGDTAKFSTLLDFARAHCDGRA</sequence>
<organism evidence="8 9">
    <name type="scientific">Actomonas aquatica</name>
    <dbReference type="NCBI Taxonomy" id="2866162"/>
    <lineage>
        <taxon>Bacteria</taxon>
        <taxon>Pseudomonadati</taxon>
        <taxon>Verrucomicrobiota</taxon>
        <taxon>Opitutia</taxon>
        <taxon>Opitutales</taxon>
        <taxon>Opitutaceae</taxon>
        <taxon>Actomonas</taxon>
    </lineage>
</organism>
<name>A0ABZ1CCA4_9BACT</name>
<dbReference type="EC" id="3.1.3.-" evidence="7"/>
<dbReference type="InterPro" id="IPR004446">
    <property type="entry name" value="Heptose_bisP_phosphatase"/>
</dbReference>
<keyword evidence="9" id="KW-1185">Reference proteome</keyword>
<dbReference type="InterPro" id="IPR006549">
    <property type="entry name" value="HAD-SF_hydro_IIIA"/>
</dbReference>
<evidence type="ECO:0000313" key="9">
    <source>
        <dbReference type="Proteomes" id="UP000738431"/>
    </source>
</evidence>
<protein>
    <recommendedName>
        <fullName evidence="6 7">D,D-heptose 1,7-bisphosphate phosphatase</fullName>
        <ecNumber evidence="7">3.1.3.-</ecNumber>
    </recommendedName>
</protein>